<sequence length="124" mass="14620">MSKSVFIKTRILKIVTSELRGEEFIQLLAPWIKTLDLWKLTICSKAVTFSEMVEKIPNIEEITIYESTITINDQWLNDFMKFKKGNNFKSLIIRHIERDFDVESLITFIKVNFKINFNGTENIL</sequence>
<evidence type="ECO:0000313" key="1">
    <source>
        <dbReference type="Proteomes" id="UP000887579"/>
    </source>
</evidence>
<proteinExistence type="predicted"/>
<name>A0AC34FJB6_9BILA</name>
<protein>
    <submittedName>
        <fullName evidence="2">Uncharacterized protein</fullName>
    </submittedName>
</protein>
<accession>A0AC34FJB6</accession>
<dbReference type="Proteomes" id="UP000887579">
    <property type="component" value="Unplaced"/>
</dbReference>
<evidence type="ECO:0000313" key="2">
    <source>
        <dbReference type="WBParaSite" id="ES5_v2.g17454.t1"/>
    </source>
</evidence>
<reference evidence="2" key="1">
    <citation type="submission" date="2022-11" db="UniProtKB">
        <authorList>
            <consortium name="WormBaseParasite"/>
        </authorList>
    </citation>
    <scope>IDENTIFICATION</scope>
</reference>
<dbReference type="WBParaSite" id="ES5_v2.g17454.t1">
    <property type="protein sequence ID" value="ES5_v2.g17454.t1"/>
    <property type="gene ID" value="ES5_v2.g17454"/>
</dbReference>
<organism evidence="1 2">
    <name type="scientific">Panagrolaimus sp. ES5</name>
    <dbReference type="NCBI Taxonomy" id="591445"/>
    <lineage>
        <taxon>Eukaryota</taxon>
        <taxon>Metazoa</taxon>
        <taxon>Ecdysozoa</taxon>
        <taxon>Nematoda</taxon>
        <taxon>Chromadorea</taxon>
        <taxon>Rhabditida</taxon>
        <taxon>Tylenchina</taxon>
        <taxon>Panagrolaimomorpha</taxon>
        <taxon>Panagrolaimoidea</taxon>
        <taxon>Panagrolaimidae</taxon>
        <taxon>Panagrolaimus</taxon>
    </lineage>
</organism>